<dbReference type="GO" id="GO:0008083">
    <property type="term" value="F:growth factor activity"/>
    <property type="evidence" value="ECO:0007669"/>
    <property type="project" value="UniProtKB-KW"/>
</dbReference>
<keyword evidence="3" id="KW-0964">Secreted</keyword>
<evidence type="ECO:0000256" key="2">
    <source>
        <dbReference type="ARBA" id="ARBA00006656"/>
    </source>
</evidence>
<evidence type="ECO:0000259" key="10">
    <source>
        <dbReference type="PROSITE" id="PS51362"/>
    </source>
</evidence>
<sequence length="360" mass="40197">MAELWETAPGAGRSRQRVHSHRKAPRFMLDLFDALADSNGGSRYADMREGNVVRSFRDKGNTTTGQANAAFHYFHVKSLRNNEKVIRAELRWQNRRKQPSLLRTLSGHHFYKVELYEVLDSRVHPCRGNLISSRLLPTHAQGWEVFNVTQTVSKWVHNSDTNHGLLLVTSLPSGRWFEPVPPTQGGGDGDADADADVSAHLVVYSDDGKRASISDSSPHNVSVLDSDEIKSPLKSLDSSKKQERKRRSARKVPLTSCHRKSLYVDFQKIGWSSWIISPRGYNAYHCQGSCPFPLSESLRASNHATVQSIVHALRLSGGEVESPCCVPDSLSAISLLYFDDEENVVLKQYQDMVAASCGCH</sequence>
<feature type="domain" description="TGF-beta family profile" evidence="10">
    <location>
        <begin position="244"/>
        <end position="360"/>
    </location>
</feature>
<reference evidence="12" key="1">
    <citation type="submission" date="2025-08" db="UniProtKB">
        <authorList>
            <consortium name="RefSeq"/>
        </authorList>
    </citation>
    <scope>IDENTIFICATION</scope>
</reference>
<keyword evidence="11" id="KW-1185">Reference proteome</keyword>
<dbReference type="CDD" id="cd13765">
    <property type="entry name" value="TGF_beta_ADMP"/>
    <property type="match status" value="1"/>
</dbReference>
<dbReference type="InterPro" id="IPR001111">
    <property type="entry name" value="TGF-b_propeptide"/>
</dbReference>
<evidence type="ECO:0000256" key="9">
    <source>
        <dbReference type="SAM" id="MobiDB-lite"/>
    </source>
</evidence>
<dbReference type="Pfam" id="PF00688">
    <property type="entry name" value="TGFb_propeptide"/>
    <property type="match status" value="1"/>
</dbReference>
<dbReference type="InterPro" id="IPR001839">
    <property type="entry name" value="TGF-b_C"/>
</dbReference>
<dbReference type="Pfam" id="PF00019">
    <property type="entry name" value="TGF_beta"/>
    <property type="match status" value="1"/>
</dbReference>
<dbReference type="OrthoDB" id="5987191at2759"/>
<dbReference type="PANTHER" id="PTHR11848">
    <property type="entry name" value="TGF-BETA FAMILY"/>
    <property type="match status" value="1"/>
</dbReference>
<feature type="compositionally biased region" description="Basic and acidic residues" evidence="9">
    <location>
        <begin position="232"/>
        <end position="241"/>
    </location>
</feature>
<evidence type="ECO:0000256" key="1">
    <source>
        <dbReference type="ARBA" id="ARBA00004613"/>
    </source>
</evidence>
<dbReference type="PROSITE" id="PS00250">
    <property type="entry name" value="TGF_BETA_1"/>
    <property type="match status" value="1"/>
</dbReference>
<evidence type="ECO:0000256" key="6">
    <source>
        <dbReference type="ARBA" id="ARBA00023157"/>
    </source>
</evidence>
<dbReference type="KEGG" id="char:105893904"/>
<evidence type="ECO:0000256" key="4">
    <source>
        <dbReference type="ARBA" id="ARBA00022729"/>
    </source>
</evidence>
<dbReference type="GO" id="GO:0005615">
    <property type="term" value="C:extracellular space"/>
    <property type="evidence" value="ECO:0007669"/>
    <property type="project" value="TreeGrafter"/>
</dbReference>
<feature type="region of interest" description="Disordered" evidence="9">
    <location>
        <begin position="232"/>
        <end position="252"/>
    </location>
</feature>
<dbReference type="FunFam" id="2.10.90.10:FF:000001">
    <property type="entry name" value="Bone morphogenetic protein 4"/>
    <property type="match status" value="1"/>
</dbReference>
<dbReference type="Proteomes" id="UP000515152">
    <property type="component" value="Chromosome 1"/>
</dbReference>
<accession>A0A8M1KPB9</accession>
<evidence type="ECO:0000313" key="11">
    <source>
        <dbReference type="Proteomes" id="UP000515152"/>
    </source>
</evidence>
<dbReference type="InterPro" id="IPR015615">
    <property type="entry name" value="TGF-beta-rel"/>
</dbReference>
<dbReference type="GeneID" id="105893904"/>
<name>A0A8M1KPB9_CLUHA</name>
<evidence type="ECO:0000256" key="7">
    <source>
        <dbReference type="ARBA" id="ARBA00023180"/>
    </source>
</evidence>
<dbReference type="GO" id="GO:0035239">
    <property type="term" value="P:tube morphogenesis"/>
    <property type="evidence" value="ECO:0007669"/>
    <property type="project" value="UniProtKB-ARBA"/>
</dbReference>
<keyword evidence="7" id="KW-0325">Glycoprotein</keyword>
<keyword evidence="6" id="KW-1015">Disulfide bond</keyword>
<evidence type="ECO:0000256" key="8">
    <source>
        <dbReference type="RuleBase" id="RU000354"/>
    </source>
</evidence>
<dbReference type="AlphaFoldDB" id="A0A8M1KPB9"/>
<dbReference type="PROSITE" id="PS51362">
    <property type="entry name" value="TGF_BETA_2"/>
    <property type="match status" value="1"/>
</dbReference>
<comment type="subcellular location">
    <subcellularLocation>
        <location evidence="1">Secreted</location>
    </subcellularLocation>
</comment>
<organism evidence="11 12">
    <name type="scientific">Clupea harengus</name>
    <name type="common">Atlantic herring</name>
    <dbReference type="NCBI Taxonomy" id="7950"/>
    <lineage>
        <taxon>Eukaryota</taxon>
        <taxon>Metazoa</taxon>
        <taxon>Chordata</taxon>
        <taxon>Craniata</taxon>
        <taxon>Vertebrata</taxon>
        <taxon>Euteleostomi</taxon>
        <taxon>Actinopterygii</taxon>
        <taxon>Neopterygii</taxon>
        <taxon>Teleostei</taxon>
        <taxon>Clupei</taxon>
        <taxon>Clupeiformes</taxon>
        <taxon>Clupeoidei</taxon>
        <taxon>Clupeidae</taxon>
        <taxon>Clupea</taxon>
    </lineage>
</organism>
<proteinExistence type="inferred from homology"/>
<evidence type="ECO:0000256" key="5">
    <source>
        <dbReference type="ARBA" id="ARBA00023030"/>
    </source>
</evidence>
<evidence type="ECO:0000256" key="3">
    <source>
        <dbReference type="ARBA" id="ARBA00022525"/>
    </source>
</evidence>
<dbReference type="GO" id="GO:0005125">
    <property type="term" value="F:cytokine activity"/>
    <property type="evidence" value="ECO:0007669"/>
    <property type="project" value="TreeGrafter"/>
</dbReference>
<dbReference type="InterPro" id="IPR017948">
    <property type="entry name" value="TGFb_CS"/>
</dbReference>
<gene>
    <name evidence="12" type="primary">LOC105893904</name>
</gene>
<keyword evidence="4" id="KW-0732">Signal</keyword>
<dbReference type="PANTHER" id="PTHR11848:SF277">
    <property type="entry name" value="TGF-BETA FAMILY PROFILE DOMAIN-CONTAINING PROTEIN"/>
    <property type="match status" value="1"/>
</dbReference>
<protein>
    <submittedName>
        <fullName evidence="12">Bone morphogenetic protein 2-B-like</fullName>
    </submittedName>
</protein>
<keyword evidence="5 8" id="KW-0339">Growth factor</keyword>
<comment type="similarity">
    <text evidence="2 8">Belongs to the TGF-beta family.</text>
</comment>
<evidence type="ECO:0000313" key="12">
    <source>
        <dbReference type="RefSeq" id="XP_042563549.1"/>
    </source>
</evidence>
<dbReference type="RefSeq" id="XP_042563549.1">
    <property type="nucleotide sequence ID" value="XM_042707615.1"/>
</dbReference>
<dbReference type="SMART" id="SM00204">
    <property type="entry name" value="TGFB"/>
    <property type="match status" value="1"/>
</dbReference>